<protein>
    <submittedName>
        <fullName evidence="3">Lysophospholipase L1</fullName>
    </submittedName>
</protein>
<dbReference type="InterPro" id="IPR008979">
    <property type="entry name" value="Galactose-bd-like_sf"/>
</dbReference>
<sequence>MLEINFTHSFFPRQNCQYTMEQGYGFAMSTEASINEDLRDSWPGEYFTPAIPTFLIDVPHGNYIITVTVRSHFRDSTIMVKEGLGHVKVYREKVYAGETVKKEFSVHVDDGQIKLAFWGEALDIHQIDVTRSAMIPTIYLVGDSTVTDQASGKYPYSGWGQMIGFFIGKSVAISNHARSGRSSKSFINEGRLNQIAKMMRKRDYLFLQFAHNDEKDNEGGTDAFSTYQDYLNRYISLARSKKAVPVLISPMHRRFFQKDGTIENTHGDYIKSMQQLSVRENVPYIDLATLSKEYFEKLGSERTKDIFFWAKPGQYKNHPEGAEDNTHFTEYGAMEVAKLVARRIEELDLL</sequence>
<organism evidence="3 4">
    <name type="scientific">Gracilibacillus ureilyticus</name>
    <dbReference type="NCBI Taxonomy" id="531814"/>
    <lineage>
        <taxon>Bacteria</taxon>
        <taxon>Bacillati</taxon>
        <taxon>Bacillota</taxon>
        <taxon>Bacilli</taxon>
        <taxon>Bacillales</taxon>
        <taxon>Bacillaceae</taxon>
        <taxon>Gracilibacillus</taxon>
    </lineage>
</organism>
<dbReference type="CDD" id="cd01821">
    <property type="entry name" value="Rhamnogalacturan_acetylesterase_like"/>
    <property type="match status" value="1"/>
</dbReference>
<comment type="similarity">
    <text evidence="1">Belongs to the 'GDSL' lipolytic enzyme family.</text>
</comment>
<evidence type="ECO:0000313" key="4">
    <source>
        <dbReference type="Proteomes" id="UP000199687"/>
    </source>
</evidence>
<keyword evidence="4" id="KW-1185">Reference proteome</keyword>
<keyword evidence="2" id="KW-0378">Hydrolase</keyword>
<dbReference type="SUPFAM" id="SSF52266">
    <property type="entry name" value="SGNH hydrolase"/>
    <property type="match status" value="1"/>
</dbReference>
<dbReference type="RefSeq" id="WP_089739399.1">
    <property type="nucleotide sequence ID" value="NZ_FOGL01000002.1"/>
</dbReference>
<dbReference type="Proteomes" id="UP000199687">
    <property type="component" value="Unassembled WGS sequence"/>
</dbReference>
<dbReference type="OrthoDB" id="9807041at2"/>
<dbReference type="Gene3D" id="2.60.120.430">
    <property type="entry name" value="Galactose-binding lectin"/>
    <property type="match status" value="1"/>
</dbReference>
<dbReference type="GO" id="GO:0016788">
    <property type="term" value="F:hydrolase activity, acting on ester bonds"/>
    <property type="evidence" value="ECO:0007669"/>
    <property type="project" value="InterPro"/>
</dbReference>
<dbReference type="STRING" id="531814.SAMN04487944_102264"/>
<dbReference type="PANTHER" id="PTHR43695">
    <property type="entry name" value="PUTATIVE (AFU_ORTHOLOGUE AFUA_2G17250)-RELATED"/>
    <property type="match status" value="1"/>
</dbReference>
<gene>
    <name evidence="3" type="ORF">SAMN04487944_102264</name>
</gene>
<dbReference type="EMBL" id="FOGL01000002">
    <property type="protein sequence ID" value="SER29336.1"/>
    <property type="molecule type" value="Genomic_DNA"/>
</dbReference>
<evidence type="ECO:0000256" key="1">
    <source>
        <dbReference type="ARBA" id="ARBA00008668"/>
    </source>
</evidence>
<dbReference type="InterPro" id="IPR036514">
    <property type="entry name" value="SGNH_hydro_sf"/>
</dbReference>
<dbReference type="AlphaFoldDB" id="A0A1H9N030"/>
<evidence type="ECO:0000256" key="2">
    <source>
        <dbReference type="ARBA" id="ARBA00022801"/>
    </source>
</evidence>
<dbReference type="PANTHER" id="PTHR43695:SF1">
    <property type="entry name" value="RHAMNOGALACTURONAN ACETYLESTERASE"/>
    <property type="match status" value="1"/>
</dbReference>
<dbReference type="SUPFAM" id="SSF49785">
    <property type="entry name" value="Galactose-binding domain-like"/>
    <property type="match status" value="1"/>
</dbReference>
<evidence type="ECO:0000313" key="3">
    <source>
        <dbReference type="EMBL" id="SER29336.1"/>
    </source>
</evidence>
<dbReference type="Pfam" id="PF00657">
    <property type="entry name" value="Lipase_GDSL"/>
    <property type="match status" value="1"/>
</dbReference>
<proteinExistence type="inferred from homology"/>
<dbReference type="InterPro" id="IPR037459">
    <property type="entry name" value="RhgT-like"/>
</dbReference>
<accession>A0A1H9N030</accession>
<dbReference type="InterPro" id="IPR001087">
    <property type="entry name" value="GDSL"/>
</dbReference>
<dbReference type="Gene3D" id="3.40.50.1110">
    <property type="entry name" value="SGNH hydrolase"/>
    <property type="match status" value="1"/>
</dbReference>
<reference evidence="3 4" key="1">
    <citation type="submission" date="2016-10" db="EMBL/GenBank/DDBJ databases">
        <authorList>
            <person name="de Groot N.N."/>
        </authorList>
    </citation>
    <scope>NUCLEOTIDE SEQUENCE [LARGE SCALE GENOMIC DNA]</scope>
    <source>
        <strain evidence="3 4">CGMCC 1.7727</strain>
    </source>
</reference>
<name>A0A1H9N030_9BACI</name>